<dbReference type="GO" id="GO:0005739">
    <property type="term" value="C:mitochondrion"/>
    <property type="evidence" value="ECO:0007669"/>
    <property type="project" value="UniProtKB-SubCell"/>
</dbReference>
<dbReference type="GO" id="GO:0019464">
    <property type="term" value="P:glycine decarboxylation via glycine cleavage system"/>
    <property type="evidence" value="ECO:0007669"/>
    <property type="project" value="UniProtKB-UniRule"/>
</dbReference>
<dbReference type="NCBIfam" id="TIGR00527">
    <property type="entry name" value="gcvH"/>
    <property type="match status" value="1"/>
</dbReference>
<dbReference type="GO" id="GO:0005960">
    <property type="term" value="C:glycine cleavage complex"/>
    <property type="evidence" value="ECO:0007669"/>
    <property type="project" value="UniProtKB-UniRule"/>
</dbReference>
<reference evidence="7 8" key="1">
    <citation type="submission" date="2020-06" db="EMBL/GenBank/DDBJ databases">
        <authorList>
            <person name="Li R."/>
            <person name="Bekaert M."/>
        </authorList>
    </citation>
    <scope>NUCLEOTIDE SEQUENCE [LARGE SCALE GENOMIC DNA]</scope>
    <source>
        <strain evidence="8">wild</strain>
    </source>
</reference>
<dbReference type="NCBIfam" id="NF002270">
    <property type="entry name" value="PRK01202.1"/>
    <property type="match status" value="1"/>
</dbReference>
<protein>
    <recommendedName>
        <fullName evidence="5">Glycine cleavage system H protein</fullName>
    </recommendedName>
</protein>
<evidence type="ECO:0000256" key="4">
    <source>
        <dbReference type="PIRSR" id="PIRSR617453-50"/>
    </source>
</evidence>
<accession>A0A6J8DBZ4</accession>
<dbReference type="HAMAP" id="MF_00272">
    <property type="entry name" value="GcvH"/>
    <property type="match status" value="1"/>
</dbReference>
<dbReference type="PROSITE" id="PS00189">
    <property type="entry name" value="LIPOYL"/>
    <property type="match status" value="1"/>
</dbReference>
<dbReference type="InterPro" id="IPR017453">
    <property type="entry name" value="GCV_H_sub"/>
</dbReference>
<comment type="subunit">
    <text evidence="5">The glycine cleavage system is composed of four proteins: P, T, L and H.</text>
</comment>
<dbReference type="OrthoDB" id="10264154at2759"/>
<evidence type="ECO:0000256" key="1">
    <source>
        <dbReference type="ARBA" id="ARBA00009249"/>
    </source>
</evidence>
<dbReference type="Pfam" id="PF01597">
    <property type="entry name" value="GCV_H"/>
    <property type="match status" value="1"/>
</dbReference>
<evidence type="ECO:0000313" key="7">
    <source>
        <dbReference type="EMBL" id="CAC5404882.1"/>
    </source>
</evidence>
<sequence length="165" mass="18531">MATGVLGRIALRRAYLLARDAQKTPHIWKHLRTISVSAKLYAQRYFTEKHEWVDEENGNGKVGITDYAQDKLGEVVYVQLPEIGTEVELDGEAGILESVKAASEVYTPVSGEVIEGNNAVVDNPKLINESPFDEGWLFKVKLSRPEELEALMNESAYKKYCETLE</sequence>
<dbReference type="SUPFAM" id="SSF51230">
    <property type="entry name" value="Single hybrid motif"/>
    <property type="match status" value="1"/>
</dbReference>
<keyword evidence="8" id="KW-1185">Reference proteome</keyword>
<dbReference type="PANTHER" id="PTHR11715:SF3">
    <property type="entry name" value="GLYCINE CLEAVAGE SYSTEM H PROTEIN-RELATED"/>
    <property type="match status" value="1"/>
</dbReference>
<evidence type="ECO:0000259" key="6">
    <source>
        <dbReference type="PROSITE" id="PS50968"/>
    </source>
</evidence>
<dbReference type="AlphaFoldDB" id="A0A6J8DBZ4"/>
<dbReference type="CDD" id="cd06848">
    <property type="entry name" value="GCS_H"/>
    <property type="match status" value="1"/>
</dbReference>
<keyword evidence="5" id="KW-0496">Mitochondrion</keyword>
<dbReference type="Gene3D" id="2.40.50.100">
    <property type="match status" value="1"/>
</dbReference>
<feature type="modified residue" description="N6-lipoyllysine" evidence="4">
    <location>
        <position position="100"/>
    </location>
</feature>
<dbReference type="InterPro" id="IPR003016">
    <property type="entry name" value="2-oxoA_DH_lipoyl-BS"/>
</dbReference>
<feature type="domain" description="Lipoyl-binding" evidence="6">
    <location>
        <begin position="59"/>
        <end position="141"/>
    </location>
</feature>
<keyword evidence="2 4" id="KW-0450">Lipoyl</keyword>
<comment type="subcellular location">
    <subcellularLocation>
        <location evidence="5">Mitochondrion</location>
    </subcellularLocation>
</comment>
<dbReference type="Proteomes" id="UP000507470">
    <property type="component" value="Unassembled WGS sequence"/>
</dbReference>
<organism evidence="7 8">
    <name type="scientific">Mytilus coruscus</name>
    <name type="common">Sea mussel</name>
    <dbReference type="NCBI Taxonomy" id="42192"/>
    <lineage>
        <taxon>Eukaryota</taxon>
        <taxon>Metazoa</taxon>
        <taxon>Spiralia</taxon>
        <taxon>Lophotrochozoa</taxon>
        <taxon>Mollusca</taxon>
        <taxon>Bivalvia</taxon>
        <taxon>Autobranchia</taxon>
        <taxon>Pteriomorphia</taxon>
        <taxon>Mytilida</taxon>
        <taxon>Mytiloidea</taxon>
        <taxon>Mytilidae</taxon>
        <taxon>Mytilinae</taxon>
        <taxon>Mytilus</taxon>
    </lineage>
</organism>
<dbReference type="InterPro" id="IPR002930">
    <property type="entry name" value="GCV_H"/>
</dbReference>
<dbReference type="GO" id="GO:0009249">
    <property type="term" value="P:protein lipoylation"/>
    <property type="evidence" value="ECO:0007669"/>
    <property type="project" value="TreeGrafter"/>
</dbReference>
<comment type="function">
    <text evidence="5">The H protein shuttles the methylamine group of glycine from the P protein to the T protein.</text>
</comment>
<dbReference type="InterPro" id="IPR011053">
    <property type="entry name" value="Single_hybrid_motif"/>
</dbReference>
<comment type="similarity">
    <text evidence="1 5">Belongs to the GcvH family.</text>
</comment>
<evidence type="ECO:0000256" key="3">
    <source>
        <dbReference type="ARBA" id="ARBA00022946"/>
    </source>
</evidence>
<comment type="cofactor">
    <cofactor evidence="5">
        <name>(R)-lipoate</name>
        <dbReference type="ChEBI" id="CHEBI:83088"/>
    </cofactor>
    <text evidence="5">Binds 1 lipoyl cofactor covalently.</text>
</comment>
<evidence type="ECO:0000313" key="8">
    <source>
        <dbReference type="Proteomes" id="UP000507470"/>
    </source>
</evidence>
<dbReference type="PROSITE" id="PS50968">
    <property type="entry name" value="BIOTINYL_LIPOYL"/>
    <property type="match status" value="1"/>
</dbReference>
<dbReference type="EMBL" id="CACVKT020007046">
    <property type="protein sequence ID" value="CAC5404882.1"/>
    <property type="molecule type" value="Genomic_DNA"/>
</dbReference>
<keyword evidence="3 5" id="KW-0809">Transit peptide</keyword>
<proteinExistence type="inferred from homology"/>
<dbReference type="InterPro" id="IPR033753">
    <property type="entry name" value="GCV_H/Fam206"/>
</dbReference>
<evidence type="ECO:0000256" key="5">
    <source>
        <dbReference type="RuleBase" id="RU364055"/>
    </source>
</evidence>
<name>A0A6J8DBZ4_MYTCO</name>
<gene>
    <name evidence="7" type="ORF">MCOR_38621</name>
</gene>
<dbReference type="PANTHER" id="PTHR11715">
    <property type="entry name" value="GLYCINE CLEAVAGE SYSTEM H PROTEIN"/>
    <property type="match status" value="1"/>
</dbReference>
<dbReference type="InterPro" id="IPR000089">
    <property type="entry name" value="Biotin_lipoyl"/>
</dbReference>
<evidence type="ECO:0000256" key="2">
    <source>
        <dbReference type="ARBA" id="ARBA00022823"/>
    </source>
</evidence>